<reference evidence="2" key="1">
    <citation type="submission" date="2020-04" db="EMBL/GenBank/DDBJ databases">
        <title>Draft genome resource of the tomato pathogen Pseudocercospora fuligena.</title>
        <authorList>
            <person name="Zaccaron A."/>
        </authorList>
    </citation>
    <scope>NUCLEOTIDE SEQUENCE</scope>
    <source>
        <strain evidence="2">PF001</strain>
    </source>
</reference>
<proteinExistence type="predicted"/>
<dbReference type="Proteomes" id="UP000660729">
    <property type="component" value="Unassembled WGS sequence"/>
</dbReference>
<organism evidence="2 3">
    <name type="scientific">Pseudocercospora fuligena</name>
    <dbReference type="NCBI Taxonomy" id="685502"/>
    <lineage>
        <taxon>Eukaryota</taxon>
        <taxon>Fungi</taxon>
        <taxon>Dikarya</taxon>
        <taxon>Ascomycota</taxon>
        <taxon>Pezizomycotina</taxon>
        <taxon>Dothideomycetes</taxon>
        <taxon>Dothideomycetidae</taxon>
        <taxon>Mycosphaerellales</taxon>
        <taxon>Mycosphaerellaceae</taxon>
        <taxon>Pseudocercospora</taxon>
    </lineage>
</organism>
<feature type="region of interest" description="Disordered" evidence="1">
    <location>
        <begin position="1"/>
        <end position="57"/>
    </location>
</feature>
<evidence type="ECO:0000313" key="3">
    <source>
        <dbReference type="Proteomes" id="UP000660729"/>
    </source>
</evidence>
<feature type="compositionally biased region" description="Polar residues" evidence="1">
    <location>
        <begin position="15"/>
        <end position="25"/>
    </location>
</feature>
<evidence type="ECO:0000313" key="2">
    <source>
        <dbReference type="EMBL" id="KAF7190676.1"/>
    </source>
</evidence>
<gene>
    <name evidence="2" type="ORF">HII31_07835</name>
</gene>
<protein>
    <submittedName>
        <fullName evidence="2">Uncharacterized protein</fullName>
    </submittedName>
</protein>
<sequence length="373" mass="42215">MPPKKRALAEADANVQPQQKRQSTGGKHADAATDKNNTSERDESPETEDDDITKQPPYSYMCIPRPYYAGFEVHFDKKDVNTTEKSGDGGEMFKLSPADHPSWQYKIMSSAYIRLADQIKQAEYTDPDKFGLNCYTDTHAYGVLQVLENILEEFNRAWDYDKVDDMYSVISTLAHWLNTSEGEMWYSIDDGEKSCETGDLLGAAILATLEELYKAGELKSDSKYIDLGLVMALHLKWSNYPAEIPLEEVADWRPYLVGYAKTAGIDLAEQGVAGLERFLEGEMDLPVIDEIPAIEKNQEADDRDLWSYHKKFMDYDRKHDMGGSSSNILKWSRKERKEASYTGKDPLQHIPVKDLQKAAGGDGDLEVVHVEKD</sequence>
<accession>A0A8H6RGJ4</accession>
<name>A0A8H6RGJ4_9PEZI</name>
<feature type="compositionally biased region" description="Basic and acidic residues" evidence="1">
    <location>
        <begin position="27"/>
        <end position="44"/>
    </location>
</feature>
<dbReference type="EMBL" id="JABCIY010000168">
    <property type="protein sequence ID" value="KAF7190676.1"/>
    <property type="molecule type" value="Genomic_DNA"/>
</dbReference>
<dbReference type="OrthoDB" id="3640879at2759"/>
<comment type="caution">
    <text evidence="2">The sequence shown here is derived from an EMBL/GenBank/DDBJ whole genome shotgun (WGS) entry which is preliminary data.</text>
</comment>
<dbReference type="AlphaFoldDB" id="A0A8H6RGJ4"/>
<evidence type="ECO:0000256" key="1">
    <source>
        <dbReference type="SAM" id="MobiDB-lite"/>
    </source>
</evidence>
<keyword evidence="3" id="KW-1185">Reference proteome</keyword>